<dbReference type="EMBL" id="JBJQND010000001">
    <property type="protein sequence ID" value="KAL3888917.1"/>
    <property type="molecule type" value="Genomic_DNA"/>
</dbReference>
<keyword evidence="2" id="KW-1185">Reference proteome</keyword>
<proteinExistence type="predicted"/>
<gene>
    <name evidence="1" type="ORF">ACJMK2_001277</name>
</gene>
<dbReference type="Proteomes" id="UP001634394">
    <property type="component" value="Unassembled WGS sequence"/>
</dbReference>
<organism evidence="1 2">
    <name type="scientific">Sinanodonta woodiana</name>
    <name type="common">Chinese pond mussel</name>
    <name type="synonym">Anodonta woodiana</name>
    <dbReference type="NCBI Taxonomy" id="1069815"/>
    <lineage>
        <taxon>Eukaryota</taxon>
        <taxon>Metazoa</taxon>
        <taxon>Spiralia</taxon>
        <taxon>Lophotrochozoa</taxon>
        <taxon>Mollusca</taxon>
        <taxon>Bivalvia</taxon>
        <taxon>Autobranchia</taxon>
        <taxon>Heteroconchia</taxon>
        <taxon>Palaeoheterodonta</taxon>
        <taxon>Unionida</taxon>
        <taxon>Unionoidea</taxon>
        <taxon>Unionidae</taxon>
        <taxon>Unioninae</taxon>
        <taxon>Sinanodonta</taxon>
    </lineage>
</organism>
<dbReference type="AlphaFoldDB" id="A0ABD3XRR0"/>
<name>A0ABD3XRR0_SINWO</name>
<sequence>MQSGSIKICSQKCVYCPLGHATLLQLPAVLEVPIQDNIQAAIVKAAVDETALKKTKHEGRYGDIYVVLVDSSKSLPYT</sequence>
<feature type="non-terminal residue" evidence="1">
    <location>
        <position position="78"/>
    </location>
</feature>
<comment type="caution">
    <text evidence="1">The sequence shown here is derived from an EMBL/GenBank/DDBJ whole genome shotgun (WGS) entry which is preliminary data.</text>
</comment>
<evidence type="ECO:0000313" key="1">
    <source>
        <dbReference type="EMBL" id="KAL3888917.1"/>
    </source>
</evidence>
<protein>
    <submittedName>
        <fullName evidence="1">Uncharacterized protein</fullName>
    </submittedName>
</protein>
<evidence type="ECO:0000313" key="2">
    <source>
        <dbReference type="Proteomes" id="UP001634394"/>
    </source>
</evidence>
<accession>A0ABD3XRR0</accession>
<reference evidence="1 2" key="1">
    <citation type="submission" date="2024-11" db="EMBL/GenBank/DDBJ databases">
        <title>Chromosome-level genome assembly of the freshwater bivalve Anodonta woodiana.</title>
        <authorList>
            <person name="Chen X."/>
        </authorList>
    </citation>
    <scope>NUCLEOTIDE SEQUENCE [LARGE SCALE GENOMIC DNA]</scope>
    <source>
        <strain evidence="1">MN2024</strain>
        <tissue evidence="1">Gills</tissue>
    </source>
</reference>